<dbReference type="VEuPathDB" id="VectorBase:ISCI003217"/>
<evidence type="ECO:0000313" key="5">
    <source>
        <dbReference type="Proteomes" id="UP000001555"/>
    </source>
</evidence>
<dbReference type="HOGENOM" id="CLU_119214_0_0_1"/>
<evidence type="ECO:0000256" key="1">
    <source>
        <dbReference type="PROSITE-ProRule" id="PRU00182"/>
    </source>
</evidence>
<organism>
    <name type="scientific">Ixodes scapularis</name>
    <name type="common">Black-legged tick</name>
    <name type="synonym">Deer tick</name>
    <dbReference type="NCBI Taxonomy" id="6945"/>
    <lineage>
        <taxon>Eukaryota</taxon>
        <taxon>Metazoa</taxon>
        <taxon>Ecdysozoa</taxon>
        <taxon>Arthropoda</taxon>
        <taxon>Chelicerata</taxon>
        <taxon>Arachnida</taxon>
        <taxon>Acari</taxon>
        <taxon>Parasitiformes</taxon>
        <taxon>Ixodida</taxon>
        <taxon>Ixodoidea</taxon>
        <taxon>Ixodidae</taxon>
        <taxon>Ixodinae</taxon>
        <taxon>Ixodes</taxon>
    </lineage>
</organism>
<keyword evidence="6" id="KW-1267">Proteomics identification</keyword>
<dbReference type="EMBL" id="ABJB010756694">
    <property type="status" value="NOT_ANNOTATED_CDS"/>
    <property type="molecule type" value="Genomic_DNA"/>
</dbReference>
<feature type="non-terminal residue" evidence="3">
    <location>
        <position position="1"/>
    </location>
</feature>
<feature type="domain" description="Tyrosine--tRNA ligase SYY-like C-terminal" evidence="2">
    <location>
        <begin position="80"/>
        <end position="147"/>
    </location>
</feature>
<dbReference type="OrthoDB" id="337870at2759"/>
<dbReference type="AlphaFoldDB" id="B7PBF9"/>
<dbReference type="SUPFAM" id="SSF55174">
    <property type="entry name" value="Alpha-L RNA-binding motif"/>
    <property type="match status" value="1"/>
</dbReference>
<dbReference type="VEuPathDB" id="VectorBase:ISCW003217"/>
<dbReference type="PaxDb" id="6945-B7PBF9"/>
<dbReference type="Gene3D" id="3.10.290.10">
    <property type="entry name" value="RNA-binding S4 domain"/>
    <property type="match status" value="1"/>
</dbReference>
<dbReference type="PANTHER" id="PTHR11766">
    <property type="entry name" value="TYROSYL-TRNA SYNTHETASE"/>
    <property type="match status" value="1"/>
</dbReference>
<proteinExistence type="evidence at protein level"/>
<evidence type="ECO:0000313" key="4">
    <source>
        <dbReference type="EnsemblMetazoa" id="ISCW003217-PA"/>
    </source>
</evidence>
<dbReference type="PANTHER" id="PTHR11766:SF0">
    <property type="entry name" value="TYROSINE--TRNA LIGASE, MITOCHONDRIAL"/>
    <property type="match status" value="1"/>
</dbReference>
<dbReference type="FunFam" id="3.10.290.10:FF:000017">
    <property type="entry name" value="Tyrosine--tRNA ligase"/>
    <property type="match status" value="1"/>
</dbReference>
<accession>B7PBF9</accession>
<dbReference type="VEuPathDB" id="VectorBase:ISCP_025643"/>
<name>B7PBF9_IXOSC</name>
<dbReference type="GO" id="GO:0004831">
    <property type="term" value="F:tyrosine-tRNA ligase activity"/>
    <property type="evidence" value="ECO:0007669"/>
    <property type="project" value="InterPro"/>
</dbReference>
<dbReference type="InterPro" id="IPR054608">
    <property type="entry name" value="SYY-like_C"/>
</dbReference>
<dbReference type="PROSITE" id="PS50889">
    <property type="entry name" value="S4"/>
    <property type="match status" value="1"/>
</dbReference>
<reference evidence="3 5" key="1">
    <citation type="submission" date="2008-03" db="EMBL/GenBank/DDBJ databases">
        <title>Annotation of Ixodes scapularis.</title>
        <authorList>
            <consortium name="Ixodes scapularis Genome Project Consortium"/>
            <person name="Caler E."/>
            <person name="Hannick L.I."/>
            <person name="Bidwell S."/>
            <person name="Joardar V."/>
            <person name="Thiagarajan M."/>
            <person name="Amedeo P."/>
            <person name="Galinsky K.J."/>
            <person name="Schobel S."/>
            <person name="Inman J."/>
            <person name="Hostetler J."/>
            <person name="Miller J."/>
            <person name="Hammond M."/>
            <person name="Megy K."/>
            <person name="Lawson D."/>
            <person name="Kodira C."/>
            <person name="Sutton G."/>
            <person name="Meyer J."/>
            <person name="Hill C.A."/>
            <person name="Birren B."/>
            <person name="Nene V."/>
            <person name="Collins F."/>
            <person name="Alarcon-Chaidez F."/>
            <person name="Wikel S."/>
            <person name="Strausberg R."/>
        </authorList>
    </citation>
    <scope>NUCLEOTIDE SEQUENCE [LARGE SCALE GENOMIC DNA]</scope>
    <source>
        <strain evidence="5">Wikel</strain>
        <strain evidence="3">Wikel colony</strain>
    </source>
</reference>
<dbReference type="FunFam" id="1.10.240.10:FF:000026">
    <property type="entry name" value="Tyrosyl-tRNA synthetase, putative"/>
    <property type="match status" value="1"/>
</dbReference>
<dbReference type="Proteomes" id="UP000001555">
    <property type="component" value="Unassembled WGS sequence"/>
</dbReference>
<dbReference type="EMBL" id="ABJB010589416">
    <property type="status" value="NOT_ANNOTATED_CDS"/>
    <property type="molecule type" value="Genomic_DNA"/>
</dbReference>
<sequence>LVSSCLHFLQKSPEKRVAQKRLAQDITLLVHGERGLSLAQNATEILFGGSRADETLHRLDEEELRLIFGDAGFVQLAPEPGTTVLDMAMKARLFPSKEDAVRIISAGGFYINQHRVNAPSHVIVPGVHVLPNKITLARVGKKNYYLIKWIS</sequence>
<dbReference type="GO" id="GO:0003723">
    <property type="term" value="F:RNA binding"/>
    <property type="evidence" value="ECO:0007669"/>
    <property type="project" value="UniProtKB-KW"/>
</dbReference>
<dbReference type="Pfam" id="PF22421">
    <property type="entry name" value="SYY_C-terminal"/>
    <property type="match status" value="1"/>
</dbReference>
<dbReference type="InterPro" id="IPR036986">
    <property type="entry name" value="S4_RNA-bd_sf"/>
</dbReference>
<keyword evidence="3" id="KW-0030">Aminoacyl-tRNA synthetase</keyword>
<dbReference type="InterPro" id="IPR024088">
    <property type="entry name" value="Tyr-tRNA-ligase_bac-type"/>
</dbReference>
<keyword evidence="5" id="KW-1185">Reference proteome</keyword>
<dbReference type="Gene3D" id="1.10.240.10">
    <property type="entry name" value="Tyrosyl-Transfer RNA Synthetase"/>
    <property type="match status" value="1"/>
</dbReference>
<protein>
    <submittedName>
        <fullName evidence="3 4">Tyrosyl-tRNA synthetase, putative</fullName>
    </submittedName>
</protein>
<evidence type="ECO:0000259" key="2">
    <source>
        <dbReference type="Pfam" id="PF22421"/>
    </source>
</evidence>
<evidence type="ECO:0007829" key="6">
    <source>
        <dbReference type="PeptideAtlas" id="B7PBF9"/>
    </source>
</evidence>
<keyword evidence="1" id="KW-0694">RNA-binding</keyword>
<gene>
    <name evidence="3" type="ORF">IscW_ISCW003217</name>
</gene>
<dbReference type="EnsemblMetazoa" id="ISCW003217-RA">
    <property type="protein sequence ID" value="ISCW003217-PA"/>
    <property type="gene ID" value="ISCW003217"/>
</dbReference>
<keyword evidence="3" id="KW-0436">Ligase</keyword>
<reference evidence="4" key="2">
    <citation type="submission" date="2020-05" db="UniProtKB">
        <authorList>
            <consortium name="EnsemblMetazoa"/>
        </authorList>
    </citation>
    <scope>IDENTIFICATION</scope>
    <source>
        <strain evidence="4">wikel</strain>
    </source>
</reference>
<dbReference type="STRING" id="6945.B7PBF9"/>
<evidence type="ECO:0000313" key="3">
    <source>
        <dbReference type="EMBL" id="EEC03931.1"/>
    </source>
</evidence>
<dbReference type="EMBL" id="DS675763">
    <property type="protein sequence ID" value="EEC03931.1"/>
    <property type="molecule type" value="Genomic_DNA"/>
</dbReference>